<feature type="transmembrane region" description="Helical" evidence="1">
    <location>
        <begin position="50"/>
        <end position="72"/>
    </location>
</feature>
<keyword evidence="1" id="KW-0472">Membrane</keyword>
<comment type="caution">
    <text evidence="2">The sequence shown here is derived from an EMBL/GenBank/DDBJ whole genome shotgun (WGS) entry which is preliminary data.</text>
</comment>
<evidence type="ECO:0000313" key="2">
    <source>
        <dbReference type="EMBL" id="OWU77241.1"/>
    </source>
</evidence>
<protein>
    <submittedName>
        <fullName evidence="2">Uncharacterized protein</fullName>
    </submittedName>
</protein>
<organism evidence="2 3">
    <name type="scientific">Marinibacterium profundimaris</name>
    <dbReference type="NCBI Taxonomy" id="1679460"/>
    <lineage>
        <taxon>Bacteria</taxon>
        <taxon>Pseudomonadati</taxon>
        <taxon>Pseudomonadota</taxon>
        <taxon>Alphaproteobacteria</taxon>
        <taxon>Rhodobacterales</taxon>
        <taxon>Paracoccaceae</taxon>
        <taxon>Marinibacterium</taxon>
    </lineage>
</organism>
<feature type="transmembrane region" description="Helical" evidence="1">
    <location>
        <begin position="215"/>
        <end position="232"/>
    </location>
</feature>
<evidence type="ECO:0000256" key="1">
    <source>
        <dbReference type="SAM" id="Phobius"/>
    </source>
</evidence>
<dbReference type="RefSeq" id="WP_233151984.1">
    <property type="nucleotide sequence ID" value="NZ_AQQR01000001.1"/>
</dbReference>
<dbReference type="EMBL" id="AQQR01000001">
    <property type="protein sequence ID" value="OWU77241.1"/>
    <property type="molecule type" value="Genomic_DNA"/>
</dbReference>
<feature type="transmembrane region" description="Helical" evidence="1">
    <location>
        <begin position="168"/>
        <end position="185"/>
    </location>
</feature>
<sequence>MTRPSPLMAIVVLLATAAFIASPLLTGGFRGYDPTQFPVPQVDPLIQPPGWTFGIWAVIYVWLGVSAGYGVVMRMTEPDWAPMRPTMALATAVGATWLPVAQVSPFLATVLIFVMAVSAIVALHDAPFLDHWWARAPAGLFAGWLTAASFVSLGLVLAGYGLFSDRGAAILCLLLALAVAAFVIWTVRDTAMYEAAIAWALAGIFLSSLPHDRMVSALSGLGAVVIGLMALRSTQRILAQTK</sequence>
<name>A0A225NQK1_9RHOB</name>
<accession>A0A225NQK1</accession>
<proteinExistence type="predicted"/>
<reference evidence="2 3" key="1">
    <citation type="submission" date="2013-04" db="EMBL/GenBank/DDBJ databases">
        <title>Oceanicola sp. 22II1-22F33 Genome Sequencing.</title>
        <authorList>
            <person name="Lai Q."/>
            <person name="Li G."/>
            <person name="Shao Z."/>
        </authorList>
    </citation>
    <scope>NUCLEOTIDE SEQUENCE [LARGE SCALE GENOMIC DNA]</scope>
    <source>
        <strain evidence="2 3">22II1-22F33</strain>
    </source>
</reference>
<feature type="transmembrane region" description="Helical" evidence="1">
    <location>
        <begin position="138"/>
        <end position="162"/>
    </location>
</feature>
<dbReference type="Proteomes" id="UP000215377">
    <property type="component" value="Unassembled WGS sequence"/>
</dbReference>
<keyword evidence="1" id="KW-0812">Transmembrane</keyword>
<keyword evidence="3" id="KW-1185">Reference proteome</keyword>
<keyword evidence="1" id="KW-1133">Transmembrane helix</keyword>
<feature type="transmembrane region" description="Helical" evidence="1">
    <location>
        <begin position="106"/>
        <end position="126"/>
    </location>
</feature>
<dbReference type="AlphaFoldDB" id="A0A225NQK1"/>
<evidence type="ECO:0000313" key="3">
    <source>
        <dbReference type="Proteomes" id="UP000215377"/>
    </source>
</evidence>
<gene>
    <name evidence="2" type="ORF">ATO3_00405</name>
</gene>